<protein>
    <submittedName>
        <fullName evidence="2">Uncharacterized protein</fullName>
    </submittedName>
</protein>
<dbReference type="SUPFAM" id="SSF48452">
    <property type="entry name" value="TPR-like"/>
    <property type="match status" value="1"/>
</dbReference>
<dbReference type="Gene3D" id="1.25.40.10">
    <property type="entry name" value="Tetratricopeptide repeat domain"/>
    <property type="match status" value="1"/>
</dbReference>
<organism evidence="2 3">
    <name type="scientific">Tilletia indica</name>
    <dbReference type="NCBI Taxonomy" id="43049"/>
    <lineage>
        <taxon>Eukaryota</taxon>
        <taxon>Fungi</taxon>
        <taxon>Dikarya</taxon>
        <taxon>Basidiomycota</taxon>
        <taxon>Ustilaginomycotina</taxon>
        <taxon>Exobasidiomycetes</taxon>
        <taxon>Tilletiales</taxon>
        <taxon>Tilletiaceae</taxon>
        <taxon>Tilletia</taxon>
    </lineage>
</organism>
<feature type="compositionally biased region" description="Basic and acidic residues" evidence="1">
    <location>
        <begin position="386"/>
        <end position="413"/>
    </location>
</feature>
<accession>A0A177T6C8</accession>
<dbReference type="AlphaFoldDB" id="A0A177T6C8"/>
<dbReference type="InterPro" id="IPR011990">
    <property type="entry name" value="TPR-like_helical_dom_sf"/>
</dbReference>
<reference evidence="2" key="1">
    <citation type="submission" date="2016-04" db="EMBL/GenBank/DDBJ databases">
        <authorList>
            <person name="Nguyen H.D."/>
            <person name="Samba Siva P."/>
            <person name="Cullis J."/>
            <person name="Levesque C.A."/>
            <person name="Hambleton S."/>
        </authorList>
    </citation>
    <scope>NUCLEOTIDE SEQUENCE</scope>
    <source>
        <strain evidence="2">DAOMC 236416</strain>
    </source>
</reference>
<feature type="compositionally biased region" description="Acidic residues" evidence="1">
    <location>
        <begin position="11"/>
        <end position="22"/>
    </location>
</feature>
<comment type="caution">
    <text evidence="2">The sequence shown here is derived from an EMBL/GenBank/DDBJ whole genome shotgun (WGS) entry which is preliminary data.</text>
</comment>
<sequence length="1099" mass="121958">MSEISYSDSESGSDFEELDDLLQPDPHRPQTPQESLDGHESAISDSDEEVDSLENLRLAFDVKKVTKKVRAWFLTEDGIKPSTKFIDSRYPARKTSRIKAPSDLSQLFLKLAPSLPRHSDPIANGFKFVDEILKYSHPLKSIRPNCVQLSGAVMSLWKDVMAHPKLSKEHAVPGTSTNLLLVLVNTHLKEFRRRLHSYASSSLVTRSRTRAHFQEYMERRIASLRRIVSESRKKLGIAHKIHSIAAGPPMLQDRPTMCAPPLTDFLKALMSTASSKFQDEGMHLSKDFPDIKELTPLLAFLHNIDLDISRTEAGKCKRYDEDGDVIDEGDIGFAATAALLALGEGNGDEGRDQTDQGNGAGDGNDYGDRDGDGAAGGEETGDVDENDKGGSDGEGHSDDHRFEMNVDGERDGADDGGVGVQDGSISAGDVAQDGADDSSNGDGGQEDTSQLVEHTVKTKIDTFIDTIEHVTRSQWFDFKGVARFAKWRRNVRVHMSNWFTRVRANRHKPASPGYNLTLQHILIVFSQAGYVAEATSIAAMLVVVYREVYERDPSNRTKRRNLCNALGALSVAMWRAKQYLMAAQAAEDGIQIITPLYEYTRDRSLVTLGELQVAHSSALLGLSQGNANDAQKLFLRFRAQMAARKAVSMLRARSVSHDDSVTDYARLARAIQAHMDATVAVSGFLQELSFQHKAVSTDKFGWTMVPKCCEKLTVEEALFIHGSLPSSPDARLTFHLSFPEEVVQIYRDIAATGTNAYDPFLAEALHWKAGLPETTLEQSLSAYKEGQKVYFRLAEMFPTLFNRKIARFQGDYALRLRFDARYDKADEVLAEALEQQADAPAEEGNVTIWRGYGLFSSLNSLHALVLSGIDQHAEALCKAQRAEMFFYATADETCPMASLYLAEPFAIKGYAQWMLGQPRDALKALRKSLTLLQQHEAAGLGKVKAERLKEECNHPPIYMLALGWKAGVEASLGRYEQAMRHIDEAVQQTRLRADSAKARWEAEQALDPIDQVLAHLLVIYAGILLGRQRFDEALERVYESLAVSDEGRRCSPSTYKTAIMLKARILEAIEQPLEAAEYASKANSLPGTGFMDKLQNLNV</sequence>
<dbReference type="Proteomes" id="UP000077521">
    <property type="component" value="Unassembled WGS sequence"/>
</dbReference>
<proteinExistence type="predicted"/>
<feature type="compositionally biased region" description="Low complexity" evidence="1">
    <location>
        <begin position="1"/>
        <end position="10"/>
    </location>
</feature>
<name>A0A177T6C8_9BASI</name>
<dbReference type="EMBL" id="LWDF02000585">
    <property type="protein sequence ID" value="KAE8244744.1"/>
    <property type="molecule type" value="Genomic_DNA"/>
</dbReference>
<feature type="region of interest" description="Disordered" evidence="1">
    <location>
        <begin position="1"/>
        <end position="48"/>
    </location>
</feature>
<feature type="compositionally biased region" description="Low complexity" evidence="1">
    <location>
        <begin position="431"/>
        <end position="440"/>
    </location>
</feature>
<evidence type="ECO:0000313" key="2">
    <source>
        <dbReference type="EMBL" id="KAE8244744.1"/>
    </source>
</evidence>
<reference evidence="2" key="2">
    <citation type="journal article" date="2019" name="IMA Fungus">
        <title>Genome sequencing and comparison of five Tilletia species to identify candidate genes for the detection of regulated species infecting wheat.</title>
        <authorList>
            <person name="Nguyen H.D.T."/>
            <person name="Sultana T."/>
            <person name="Kesanakurti P."/>
            <person name="Hambleton S."/>
        </authorList>
    </citation>
    <scope>NUCLEOTIDE SEQUENCE</scope>
    <source>
        <strain evidence="2">DAOMC 236416</strain>
    </source>
</reference>
<gene>
    <name evidence="2" type="ORF">A4X13_0g6308</name>
</gene>
<keyword evidence="3" id="KW-1185">Reference proteome</keyword>
<evidence type="ECO:0000313" key="3">
    <source>
        <dbReference type="Proteomes" id="UP000077521"/>
    </source>
</evidence>
<evidence type="ECO:0000256" key="1">
    <source>
        <dbReference type="SAM" id="MobiDB-lite"/>
    </source>
</evidence>
<feature type="region of interest" description="Disordered" evidence="1">
    <location>
        <begin position="344"/>
        <end position="448"/>
    </location>
</feature>